<feature type="domain" description="Glycosyl transferase family 1" evidence="3">
    <location>
        <begin position="163"/>
        <end position="317"/>
    </location>
</feature>
<name>A0ABS4BWY9_9FLAO</name>
<dbReference type="SUPFAM" id="SSF53756">
    <property type="entry name" value="UDP-Glycosyltransferase/glycogen phosphorylase"/>
    <property type="match status" value="1"/>
</dbReference>
<accession>A0ABS4BWY9</accession>
<dbReference type="CDD" id="cd03801">
    <property type="entry name" value="GT4_PimA-like"/>
    <property type="match status" value="1"/>
</dbReference>
<dbReference type="RefSeq" id="WP_209655435.1">
    <property type="nucleotide sequence ID" value="NZ_JAGJCB010000011.1"/>
</dbReference>
<proteinExistence type="predicted"/>
<organism evidence="4 5">
    <name type="scientific">Mariniflexile gromovii</name>
    <dbReference type="NCBI Taxonomy" id="362523"/>
    <lineage>
        <taxon>Bacteria</taxon>
        <taxon>Pseudomonadati</taxon>
        <taxon>Bacteroidota</taxon>
        <taxon>Flavobacteriia</taxon>
        <taxon>Flavobacteriales</taxon>
        <taxon>Flavobacteriaceae</taxon>
        <taxon>Mariniflexile</taxon>
    </lineage>
</organism>
<evidence type="ECO:0000256" key="2">
    <source>
        <dbReference type="ARBA" id="ARBA00022679"/>
    </source>
</evidence>
<dbReference type="EMBL" id="JAGJCB010000011">
    <property type="protein sequence ID" value="MBP0904542.1"/>
    <property type="molecule type" value="Genomic_DNA"/>
</dbReference>
<keyword evidence="2" id="KW-0808">Transferase</keyword>
<dbReference type="Pfam" id="PF00534">
    <property type="entry name" value="Glycos_transf_1"/>
    <property type="match status" value="1"/>
</dbReference>
<keyword evidence="5" id="KW-1185">Reference proteome</keyword>
<evidence type="ECO:0000259" key="3">
    <source>
        <dbReference type="Pfam" id="PF00534"/>
    </source>
</evidence>
<comment type="caution">
    <text evidence="4">The sequence shown here is derived from an EMBL/GenBank/DDBJ whole genome shotgun (WGS) entry which is preliminary data.</text>
</comment>
<dbReference type="Gene3D" id="3.40.50.2000">
    <property type="entry name" value="Glycogen Phosphorylase B"/>
    <property type="match status" value="2"/>
</dbReference>
<sequence length="336" mass="38480">MKSLLYIGNKLSKKGKTQTTIETLSKNLSLEGYVVFSFSDKKNKVFRLFDMLFAIIKHAKKVDYVLIDTYSTSNFYYAYLCSQLCRLLKLKYIPILHGGNLPNRLKLNPKLSKAVFKNAYVNVAPSLYLQSEFEKYGYFNLVHIPNAINLQNYPFKDRTFESIKLLWVRSFSEIYNPFLAVEILKSLLDEGFEASLCMIGPDNDGSLHKTKDYAKKMNLEVTFTGKLSKPEWISLSKNFNVFINTTNFDNMPVSVVEAMALGLPVISTNVGGMPFLIENNNEGILVNPKSAKEFIAAIKKIRSSPEITNQMILNARKKVENYNWDIVKNLWIRVLK</sequence>
<reference evidence="4 5" key="1">
    <citation type="submission" date="2021-04" db="EMBL/GenBank/DDBJ databases">
        <title>Mariniflexile gromovii gen. nov., sp. nov., a gliding bacterium isolated from the sea urchin Strongylocentrotus intermedius.</title>
        <authorList>
            <person name="Ko S."/>
            <person name="Le V."/>
            <person name="Ahn C.-Y."/>
            <person name="Oh H.-M."/>
        </authorList>
    </citation>
    <scope>NUCLEOTIDE SEQUENCE [LARGE SCALE GENOMIC DNA]</scope>
    <source>
        <strain evidence="4 5">KCTC 12570</strain>
    </source>
</reference>
<gene>
    <name evidence="4" type="ORF">J8H85_11945</name>
</gene>
<dbReference type="PANTHER" id="PTHR12526:SF629">
    <property type="entry name" value="TEICHURONIC ACID BIOSYNTHESIS GLYCOSYLTRANSFERASE TUAH-RELATED"/>
    <property type="match status" value="1"/>
</dbReference>
<dbReference type="InterPro" id="IPR001296">
    <property type="entry name" value="Glyco_trans_1"/>
</dbReference>
<dbReference type="PANTHER" id="PTHR12526">
    <property type="entry name" value="GLYCOSYLTRANSFERASE"/>
    <property type="match status" value="1"/>
</dbReference>
<evidence type="ECO:0000256" key="1">
    <source>
        <dbReference type="ARBA" id="ARBA00022676"/>
    </source>
</evidence>
<keyword evidence="1" id="KW-0328">Glycosyltransferase</keyword>
<evidence type="ECO:0000313" key="5">
    <source>
        <dbReference type="Proteomes" id="UP000670776"/>
    </source>
</evidence>
<dbReference type="Proteomes" id="UP000670776">
    <property type="component" value="Unassembled WGS sequence"/>
</dbReference>
<protein>
    <submittedName>
        <fullName evidence="4">Glycosyltransferase family 4 protein</fullName>
    </submittedName>
</protein>
<evidence type="ECO:0000313" key="4">
    <source>
        <dbReference type="EMBL" id="MBP0904542.1"/>
    </source>
</evidence>